<dbReference type="GO" id="GO:0005524">
    <property type="term" value="F:ATP binding"/>
    <property type="evidence" value="ECO:0007669"/>
    <property type="project" value="UniProtKB-UniRule"/>
</dbReference>
<comment type="subunit">
    <text evidence="9">Homodimer. Forms a membrane-associated complex with FtsX.</text>
</comment>
<evidence type="ECO:0000256" key="1">
    <source>
        <dbReference type="ARBA" id="ARBA00005417"/>
    </source>
</evidence>
<comment type="caution">
    <text evidence="11">The sequence shown here is derived from an EMBL/GenBank/DDBJ whole genome shotgun (WGS) entry which is preliminary data.</text>
</comment>
<dbReference type="InterPro" id="IPR015854">
    <property type="entry name" value="ABC_transpr_LolD-like"/>
</dbReference>
<reference evidence="11 12" key="1">
    <citation type="journal article" date="2018" name="Nat. Biotechnol.">
        <title>A standardized bacterial taxonomy based on genome phylogeny substantially revises the tree of life.</title>
        <authorList>
            <person name="Parks D.H."/>
            <person name="Chuvochina M."/>
            <person name="Waite D.W."/>
            <person name="Rinke C."/>
            <person name="Skarshewski A."/>
            <person name="Chaumeil P.A."/>
            <person name="Hugenholtz P."/>
        </authorList>
    </citation>
    <scope>NUCLEOTIDE SEQUENCE [LARGE SCALE GENOMIC DNA]</scope>
    <source>
        <strain evidence="11">UBA9956</strain>
    </source>
</reference>
<dbReference type="PROSITE" id="PS50893">
    <property type="entry name" value="ABC_TRANSPORTER_2"/>
    <property type="match status" value="1"/>
</dbReference>
<sequence length="230" mass="25910">MINFKNVYKYYKKDWVALNNLNLSIEKGQFNYLIGRSGAGKSTLMKMIYMEIFPTEGEVEVAGFSTKTIKQNEIPLLRRKIGVIFQDFKLLKDRNVYDNVAFALQVTGERHSSIRKKTLEALASVKMSHKRNSFPYQLSGGEQQKVAIARAIIKEPLILLADEPTGNVDPEGTKDILELLFEINTRGTAILMATHDYSLIKKSVGKVIGLRDGKSVNPEDIFKMEYGGGQ</sequence>
<dbReference type="PANTHER" id="PTHR24220">
    <property type="entry name" value="IMPORT ATP-BINDING PROTEIN"/>
    <property type="match status" value="1"/>
</dbReference>
<dbReference type="NCBIfam" id="TIGR02673">
    <property type="entry name" value="FtsE"/>
    <property type="match status" value="1"/>
</dbReference>
<accession>A0A350HC76</accession>
<comment type="similarity">
    <text evidence="1 9">Belongs to the ABC transporter superfamily.</text>
</comment>
<dbReference type="GO" id="GO:0005886">
    <property type="term" value="C:plasma membrane"/>
    <property type="evidence" value="ECO:0007669"/>
    <property type="project" value="UniProtKB-SubCell"/>
</dbReference>
<organism evidence="11 12">
    <name type="scientific">candidate division WOR-3 bacterium</name>
    <dbReference type="NCBI Taxonomy" id="2052148"/>
    <lineage>
        <taxon>Bacteria</taxon>
        <taxon>Bacteria division WOR-3</taxon>
    </lineage>
</organism>
<keyword evidence="7 9" id="KW-0472">Membrane</keyword>
<evidence type="ECO:0000256" key="8">
    <source>
        <dbReference type="ARBA" id="ARBA00023306"/>
    </source>
</evidence>
<evidence type="ECO:0000256" key="7">
    <source>
        <dbReference type="ARBA" id="ARBA00023136"/>
    </source>
</evidence>
<dbReference type="FunFam" id="3.40.50.300:FF:000056">
    <property type="entry name" value="Cell division ATP-binding protein FtsE"/>
    <property type="match status" value="1"/>
</dbReference>
<dbReference type="PANTHER" id="PTHR24220:SF470">
    <property type="entry name" value="CELL DIVISION ATP-BINDING PROTEIN FTSE"/>
    <property type="match status" value="1"/>
</dbReference>
<dbReference type="SMART" id="SM00382">
    <property type="entry name" value="AAA"/>
    <property type="match status" value="1"/>
</dbReference>
<dbReference type="PROSITE" id="PS00211">
    <property type="entry name" value="ABC_TRANSPORTER_1"/>
    <property type="match status" value="1"/>
</dbReference>
<proteinExistence type="inferred from homology"/>
<dbReference type="GO" id="GO:0022857">
    <property type="term" value="F:transmembrane transporter activity"/>
    <property type="evidence" value="ECO:0007669"/>
    <property type="project" value="TreeGrafter"/>
</dbReference>
<dbReference type="Gene3D" id="3.40.50.300">
    <property type="entry name" value="P-loop containing nucleotide triphosphate hydrolases"/>
    <property type="match status" value="1"/>
</dbReference>
<feature type="domain" description="ABC transporter" evidence="10">
    <location>
        <begin position="2"/>
        <end position="227"/>
    </location>
</feature>
<keyword evidence="5 9" id="KW-0547">Nucleotide-binding</keyword>
<dbReference type="SUPFAM" id="SSF52540">
    <property type="entry name" value="P-loop containing nucleoside triphosphate hydrolases"/>
    <property type="match status" value="1"/>
</dbReference>
<dbReference type="Proteomes" id="UP000264062">
    <property type="component" value="Unassembled WGS sequence"/>
</dbReference>
<dbReference type="GO" id="GO:0016887">
    <property type="term" value="F:ATP hydrolysis activity"/>
    <property type="evidence" value="ECO:0007669"/>
    <property type="project" value="InterPro"/>
</dbReference>
<dbReference type="InterPro" id="IPR027417">
    <property type="entry name" value="P-loop_NTPase"/>
</dbReference>
<dbReference type="InterPro" id="IPR003439">
    <property type="entry name" value="ABC_transporter-like_ATP-bd"/>
</dbReference>
<comment type="function">
    <text evidence="9">Part of the ABC transporter FtsEX involved in cellular division.</text>
</comment>
<gene>
    <name evidence="9 11" type="primary">ftsE</name>
    <name evidence="11" type="ORF">DCW38_08200</name>
</gene>
<protein>
    <recommendedName>
        <fullName evidence="2 9">Cell division ATP-binding protein FtsE</fullName>
    </recommendedName>
</protein>
<evidence type="ECO:0000313" key="11">
    <source>
        <dbReference type="EMBL" id="HAV93142.1"/>
    </source>
</evidence>
<evidence type="ECO:0000259" key="10">
    <source>
        <dbReference type="PROSITE" id="PS50893"/>
    </source>
</evidence>
<keyword evidence="4 9" id="KW-0132">Cell division</keyword>
<dbReference type="Pfam" id="PF00005">
    <property type="entry name" value="ABC_tran"/>
    <property type="match status" value="1"/>
</dbReference>
<dbReference type="InterPro" id="IPR003593">
    <property type="entry name" value="AAA+_ATPase"/>
</dbReference>
<dbReference type="InterPro" id="IPR005286">
    <property type="entry name" value="Cell_div_FtsE"/>
</dbReference>
<evidence type="ECO:0000256" key="9">
    <source>
        <dbReference type="RuleBase" id="RU365094"/>
    </source>
</evidence>
<dbReference type="InterPro" id="IPR017871">
    <property type="entry name" value="ABC_transporter-like_CS"/>
</dbReference>
<evidence type="ECO:0000256" key="3">
    <source>
        <dbReference type="ARBA" id="ARBA00022475"/>
    </source>
</evidence>
<comment type="subcellular location">
    <subcellularLocation>
        <location evidence="9">Cell membrane</location>
        <topology evidence="9">Peripheral membrane protein</topology>
        <orientation evidence="9">Cytoplasmic side</orientation>
    </subcellularLocation>
</comment>
<dbReference type="GO" id="GO:0051301">
    <property type="term" value="P:cell division"/>
    <property type="evidence" value="ECO:0007669"/>
    <property type="project" value="UniProtKB-UniRule"/>
</dbReference>
<keyword evidence="3 9" id="KW-1003">Cell membrane</keyword>
<dbReference type="AlphaFoldDB" id="A0A350HC76"/>
<evidence type="ECO:0000256" key="2">
    <source>
        <dbReference type="ARBA" id="ARBA00020019"/>
    </source>
</evidence>
<evidence type="ECO:0000256" key="5">
    <source>
        <dbReference type="ARBA" id="ARBA00022741"/>
    </source>
</evidence>
<evidence type="ECO:0000256" key="4">
    <source>
        <dbReference type="ARBA" id="ARBA00022618"/>
    </source>
</evidence>
<dbReference type="EMBL" id="DMZY01000243">
    <property type="protein sequence ID" value="HAV93142.1"/>
    <property type="molecule type" value="Genomic_DNA"/>
</dbReference>
<keyword evidence="6 9" id="KW-0067">ATP-binding</keyword>
<evidence type="ECO:0000256" key="6">
    <source>
        <dbReference type="ARBA" id="ARBA00022840"/>
    </source>
</evidence>
<name>A0A350HC76_UNCW3</name>
<keyword evidence="8 9" id="KW-0131">Cell cycle</keyword>
<evidence type="ECO:0000313" key="12">
    <source>
        <dbReference type="Proteomes" id="UP000264062"/>
    </source>
</evidence>